<evidence type="ECO:0000256" key="3">
    <source>
        <dbReference type="ARBA" id="ARBA00001522"/>
    </source>
</evidence>
<feature type="binding site" evidence="19">
    <location>
        <position position="71"/>
    </location>
    <ligand>
        <name>GTP</name>
        <dbReference type="ChEBI" id="CHEBI:37565"/>
    </ligand>
</feature>
<comment type="caution">
    <text evidence="20">The sequence shown here is derived from an EMBL/GenBank/DDBJ whole genome shotgun (WGS) entry which is preliminary data.</text>
</comment>
<keyword evidence="21" id="KW-1185">Reference proteome</keyword>
<evidence type="ECO:0000256" key="15">
    <source>
        <dbReference type="ARBA" id="ARBA00023134"/>
    </source>
</evidence>
<evidence type="ECO:0000256" key="5">
    <source>
        <dbReference type="ARBA" id="ARBA00004692"/>
    </source>
</evidence>
<keyword evidence="15 19" id="KW-0342">GTP-binding</keyword>
<keyword evidence="14" id="KW-0067">ATP-binding</keyword>
<dbReference type="InterPro" id="IPR003203">
    <property type="entry name" value="CobU/CobP"/>
</dbReference>
<dbReference type="CDD" id="cd00544">
    <property type="entry name" value="CobU"/>
    <property type="match status" value="1"/>
</dbReference>
<dbReference type="PANTHER" id="PTHR34848:SF1">
    <property type="entry name" value="BIFUNCTIONAL ADENOSYLCOBALAMIN BIOSYNTHESIS PROTEIN COBU"/>
    <property type="match status" value="1"/>
</dbReference>
<dbReference type="GO" id="GO:0008820">
    <property type="term" value="F:cobinamide phosphate guanylyltransferase activity"/>
    <property type="evidence" value="ECO:0007669"/>
    <property type="project" value="UniProtKB-EC"/>
</dbReference>
<dbReference type="GO" id="GO:0005524">
    <property type="term" value="F:ATP binding"/>
    <property type="evidence" value="ECO:0007669"/>
    <property type="project" value="UniProtKB-KW"/>
</dbReference>
<evidence type="ECO:0000313" key="20">
    <source>
        <dbReference type="EMBL" id="PAV27989.1"/>
    </source>
</evidence>
<evidence type="ECO:0000256" key="13">
    <source>
        <dbReference type="ARBA" id="ARBA00022777"/>
    </source>
</evidence>
<dbReference type="Proteomes" id="UP000218887">
    <property type="component" value="Unassembled WGS sequence"/>
</dbReference>
<gene>
    <name evidence="20" type="ORF">CIL05_19180</name>
</gene>
<organism evidence="20 21">
    <name type="scientific">Virgibacillus profundi</name>
    <dbReference type="NCBI Taxonomy" id="2024555"/>
    <lineage>
        <taxon>Bacteria</taxon>
        <taxon>Bacillati</taxon>
        <taxon>Bacillota</taxon>
        <taxon>Bacilli</taxon>
        <taxon>Bacillales</taxon>
        <taxon>Bacillaceae</taxon>
        <taxon>Virgibacillus</taxon>
    </lineage>
</organism>
<evidence type="ECO:0000256" key="2">
    <source>
        <dbReference type="ARBA" id="ARBA00000711"/>
    </source>
</evidence>
<name>A0A2A2I8F2_9BACI</name>
<dbReference type="EMBL" id="NPOA01000016">
    <property type="protein sequence ID" value="PAV27989.1"/>
    <property type="molecule type" value="Genomic_DNA"/>
</dbReference>
<comment type="pathway">
    <text evidence="6">Cofactor biosynthesis; adenosylcobalamin biosynthesis; adenosylcobalamin from cob(II)yrinate a,c-diamide: step 5/7.</text>
</comment>
<evidence type="ECO:0000256" key="7">
    <source>
        <dbReference type="ARBA" id="ARBA00007490"/>
    </source>
</evidence>
<dbReference type="PIRSF" id="PIRSF006135">
    <property type="entry name" value="CobU"/>
    <property type="match status" value="1"/>
</dbReference>
<comment type="function">
    <text evidence="4">Catalyzes ATP-dependent phosphorylation of adenosylcobinamide and addition of GMP to adenosylcobinamide phosphate.</text>
</comment>
<comment type="pathway">
    <text evidence="5">Cofactor biosynthesis; adenosylcobalamin biosynthesis; adenosylcobalamin from cob(II)yrinate a,c-diamide: step 6/7.</text>
</comment>
<dbReference type="Pfam" id="PF02283">
    <property type="entry name" value="CobU"/>
    <property type="match status" value="1"/>
</dbReference>
<dbReference type="InterPro" id="IPR027417">
    <property type="entry name" value="P-loop_NTPase"/>
</dbReference>
<dbReference type="Gene3D" id="3.40.50.300">
    <property type="entry name" value="P-loop containing nucleotide triphosphate hydrolases"/>
    <property type="match status" value="1"/>
</dbReference>
<feature type="binding site" evidence="19">
    <location>
        <position position="92"/>
    </location>
    <ligand>
        <name>GTP</name>
        <dbReference type="ChEBI" id="CHEBI:37565"/>
    </ligand>
</feature>
<keyword evidence="12 19" id="KW-0547">Nucleotide-binding</keyword>
<comment type="catalytic activity">
    <reaction evidence="1">
        <text>adenosylcob(III)inamide + ATP = adenosylcob(III)inamide phosphate + ADP + H(+)</text>
        <dbReference type="Rhea" id="RHEA:15769"/>
        <dbReference type="ChEBI" id="CHEBI:2480"/>
        <dbReference type="ChEBI" id="CHEBI:15378"/>
        <dbReference type="ChEBI" id="CHEBI:30616"/>
        <dbReference type="ChEBI" id="CHEBI:58502"/>
        <dbReference type="ChEBI" id="CHEBI:456216"/>
        <dbReference type="EC" id="2.7.1.156"/>
    </reaction>
</comment>
<evidence type="ECO:0000313" key="21">
    <source>
        <dbReference type="Proteomes" id="UP000218887"/>
    </source>
</evidence>
<dbReference type="OrthoDB" id="9799422at2"/>
<dbReference type="EC" id="2.7.7.62" evidence="9"/>
<evidence type="ECO:0000256" key="10">
    <source>
        <dbReference type="ARBA" id="ARBA00022573"/>
    </source>
</evidence>
<dbReference type="AlphaFoldDB" id="A0A2A2I8F2"/>
<evidence type="ECO:0000256" key="1">
    <source>
        <dbReference type="ARBA" id="ARBA00000312"/>
    </source>
</evidence>
<reference evidence="20 21" key="1">
    <citation type="submission" date="2017-08" db="EMBL/GenBank/DDBJ databases">
        <title>Virgibacillus indicus sp. nov. and Virgibacillus profoundi sp. nov, two moderately halophilic bacteria isolated from marine sediment by using the Microfluidic Streak Plate.</title>
        <authorList>
            <person name="Xu B."/>
            <person name="Hu B."/>
            <person name="Wang J."/>
            <person name="Zhu Y."/>
            <person name="Huang L."/>
            <person name="Du W."/>
            <person name="Huang Y."/>
        </authorList>
    </citation>
    <scope>NUCLEOTIDE SEQUENCE [LARGE SCALE GENOMIC DNA]</scope>
    <source>
        <strain evidence="20 21">IO3-P3-H5</strain>
    </source>
</reference>
<evidence type="ECO:0000256" key="6">
    <source>
        <dbReference type="ARBA" id="ARBA00005159"/>
    </source>
</evidence>
<evidence type="ECO:0000256" key="16">
    <source>
        <dbReference type="ARBA" id="ARBA00029570"/>
    </source>
</evidence>
<keyword evidence="10" id="KW-0169">Cobalamin biosynthesis</keyword>
<evidence type="ECO:0000256" key="14">
    <source>
        <dbReference type="ARBA" id="ARBA00022840"/>
    </source>
</evidence>
<evidence type="ECO:0000256" key="4">
    <source>
        <dbReference type="ARBA" id="ARBA00003889"/>
    </source>
</evidence>
<dbReference type="GO" id="GO:0043752">
    <property type="term" value="F:adenosylcobinamide kinase activity"/>
    <property type="evidence" value="ECO:0007669"/>
    <property type="project" value="UniProtKB-EC"/>
</dbReference>
<evidence type="ECO:0000256" key="18">
    <source>
        <dbReference type="PIRSR" id="PIRSR006135-1"/>
    </source>
</evidence>
<dbReference type="UniPathway" id="UPA00148">
    <property type="reaction ID" value="UER00236"/>
</dbReference>
<feature type="binding site" evidence="19">
    <location>
        <begin position="40"/>
        <end position="42"/>
    </location>
    <ligand>
        <name>GTP</name>
        <dbReference type="ChEBI" id="CHEBI:37565"/>
    </ligand>
</feature>
<dbReference type="PANTHER" id="PTHR34848">
    <property type="match status" value="1"/>
</dbReference>
<dbReference type="GO" id="GO:0005525">
    <property type="term" value="F:GTP binding"/>
    <property type="evidence" value="ECO:0007669"/>
    <property type="project" value="UniProtKB-KW"/>
</dbReference>
<feature type="active site" description="GMP-histidine intermediate" evidence="18">
    <location>
        <position position="56"/>
    </location>
</feature>
<protein>
    <recommendedName>
        <fullName evidence="16">Adenosylcobinamide kinase</fullName>
        <ecNumber evidence="8">2.7.1.156</ecNumber>
        <ecNumber evidence="9">2.7.7.62</ecNumber>
    </recommendedName>
    <alternativeName>
        <fullName evidence="17">Adenosylcobinamide-phosphate guanylyltransferase</fullName>
    </alternativeName>
</protein>
<evidence type="ECO:0000256" key="12">
    <source>
        <dbReference type="ARBA" id="ARBA00022741"/>
    </source>
</evidence>
<keyword evidence="11" id="KW-0808">Transferase</keyword>
<comment type="similarity">
    <text evidence="7">Belongs to the CobU/CobP family.</text>
</comment>
<evidence type="ECO:0000256" key="9">
    <source>
        <dbReference type="ARBA" id="ARBA00012523"/>
    </source>
</evidence>
<proteinExistence type="inferred from homology"/>
<comment type="catalytic activity">
    <reaction evidence="3">
        <text>adenosylcob(III)inamide + GTP = adenosylcob(III)inamide phosphate + GDP + H(+)</text>
        <dbReference type="Rhea" id="RHEA:15765"/>
        <dbReference type="ChEBI" id="CHEBI:2480"/>
        <dbReference type="ChEBI" id="CHEBI:15378"/>
        <dbReference type="ChEBI" id="CHEBI:37565"/>
        <dbReference type="ChEBI" id="CHEBI:58189"/>
        <dbReference type="ChEBI" id="CHEBI:58502"/>
        <dbReference type="EC" id="2.7.1.156"/>
    </reaction>
</comment>
<comment type="catalytic activity">
    <reaction evidence="2">
        <text>adenosylcob(III)inamide phosphate + GTP + H(+) = adenosylcob(III)inamide-GDP + diphosphate</text>
        <dbReference type="Rhea" id="RHEA:22712"/>
        <dbReference type="ChEBI" id="CHEBI:15378"/>
        <dbReference type="ChEBI" id="CHEBI:33019"/>
        <dbReference type="ChEBI" id="CHEBI:37565"/>
        <dbReference type="ChEBI" id="CHEBI:58502"/>
        <dbReference type="ChEBI" id="CHEBI:60487"/>
        <dbReference type="EC" id="2.7.7.62"/>
    </reaction>
</comment>
<keyword evidence="13" id="KW-0418">Kinase</keyword>
<evidence type="ECO:0000256" key="17">
    <source>
        <dbReference type="ARBA" id="ARBA00030571"/>
    </source>
</evidence>
<accession>A0A2A2I8F2</accession>
<dbReference type="GO" id="GO:0009236">
    <property type="term" value="P:cobalamin biosynthetic process"/>
    <property type="evidence" value="ECO:0007669"/>
    <property type="project" value="UniProtKB-UniPathway"/>
</dbReference>
<dbReference type="RefSeq" id="WP_095657152.1">
    <property type="nucleotide sequence ID" value="NZ_NPOA01000016.1"/>
</dbReference>
<feature type="binding site" evidence="19">
    <location>
        <begin position="11"/>
        <end position="18"/>
    </location>
    <ligand>
        <name>GTP</name>
        <dbReference type="ChEBI" id="CHEBI:37565"/>
    </ligand>
</feature>
<dbReference type="SUPFAM" id="SSF52540">
    <property type="entry name" value="P-loop containing nucleoside triphosphate hydrolases"/>
    <property type="match status" value="1"/>
</dbReference>
<evidence type="ECO:0000256" key="8">
    <source>
        <dbReference type="ARBA" id="ARBA00012016"/>
    </source>
</evidence>
<evidence type="ECO:0000256" key="19">
    <source>
        <dbReference type="PIRSR" id="PIRSR006135-2"/>
    </source>
</evidence>
<sequence length="191" mass="21565">METASIIFITGGVRSGKSSFAEKKAAERASEIGGSLHYLATGMPSDQEMENRIACHQEDRRKSGFSWKTWEQSTNIGSLASGFREKDVLLLDCLTTWLTNELFSQEADWNESYLKAVFHRILTEIEAIRKNCHQLVIVSNEVLSDPLHEKNDLVFMYCQLIGNLHRQIVQKAMQAYAVEAGVPVLMKGVKR</sequence>
<evidence type="ECO:0000256" key="11">
    <source>
        <dbReference type="ARBA" id="ARBA00022679"/>
    </source>
</evidence>
<dbReference type="EC" id="2.7.1.156" evidence="8"/>